<reference evidence="18" key="2">
    <citation type="journal article" date="2015" name="J. Proteomics">
        <title>Sexual differences in the sialomes of the zebra tick, Rhipicephalus pulchellus.</title>
        <authorList>
            <person name="Tan A.W."/>
            <person name="Francischetti I.M."/>
            <person name="Slovak M."/>
            <person name="Kini R.M."/>
            <person name="Ribeiro J.M."/>
        </authorList>
    </citation>
    <scope>NUCLEOTIDE SEQUENCE</scope>
    <source>
        <tissue evidence="18">Salivary gland</tissue>
    </source>
</reference>
<dbReference type="Gene3D" id="2.130.10.30">
    <property type="entry name" value="Regulator of chromosome condensation 1/beta-lactamase-inhibitor protein II"/>
    <property type="match status" value="2"/>
</dbReference>
<proteinExistence type="evidence at transcript level"/>
<dbReference type="CDD" id="cd16463">
    <property type="entry name" value="RING-H2_PHR"/>
    <property type="match status" value="1"/>
</dbReference>
<dbReference type="PRINTS" id="PR00633">
    <property type="entry name" value="RCCNDNSATION"/>
</dbReference>
<dbReference type="PROSITE" id="PS51284">
    <property type="entry name" value="DOC"/>
    <property type="match status" value="1"/>
</dbReference>
<feature type="compositionally biased region" description="Low complexity" evidence="15">
    <location>
        <begin position="2591"/>
        <end position="2604"/>
    </location>
</feature>
<dbReference type="SMART" id="SM00184">
    <property type="entry name" value="RING"/>
    <property type="match status" value="1"/>
</dbReference>
<sequence length="4817" mass="522250">MACVSGVPCSKYQTRSLKRALSSACSFDTSEDALQREFHEMFRLPLERRKHGKKSKKKTPKERRKLKNKATDIQPWRSPVLEIQGNPSPFAVFTNVRQCILVKHLQDSARHFYWITAPQSAMLLHALDSDSETEGDGTADSADAVQTVPRIVGVGLCTVFELIRESRSAQPAFCLSVLRALLDVLQGQQPEGFRSEPPEVLDKMFDLLLDIATTPNASTPYGQAHSSNSEVLSQLTSNACACLLSLVVATGDTSKILCAAAALLMSPQSPTAEEFPMPSIIVAMQKSVQAVLLGKVQRPSWFSHGIPRTAHCGTFSLHLPKSSSFAKHKGHCTIACDGKFLYLFRQGILYKLGTGFGGTVKGEFIASQQLDGSGWIGVVQDYLYIHHSLGRINEFLKVDKHTLRVEGVVTLEEDLGQSVYFSDGELLGLITATRDNGVVVRTVRPSSLPMTCTVELNLKLSRKCVEIFGSGVFNEETDDCLLDLGCEEEPTIITSGKEFALVKTASGKVLYTGKAQSIGIKQATPTGKWAELPITKCPKIADCSVGHDGTHALLVSENGAVFFVGIPRRGEDGEVGKGRRQPKSVKPKKMLKMEGRFVVASACNNGTSALITRSGELFLFGKDASHADDMTGLVTGLKDVAISQVALGKAHVVALSTDGRVYTFGMNNRGQCGREFAYPPSKDVHHMAVVVPEPASLLAESGLRADEAAHHARHIVAEEEEEEDDDESEEQDMICPPGGHRWGDGKTSSKLCTVCGECTLYGTSCTSIGEPDRHPGKTCGCDEGDCGCLDCGCCRTCATEDDYDAELVAWNRAAPPAADGRVAVGGAGVRGLGGPLLDNKQAKVIIFDVRYGGRVGARLEDKFQRSLEQFRFHHRRKPGGFLLKSAKGSPVGNSLNPYRSLGSSRNDGADVRDVAGQQAEDAASSDPEREPSKVTPLSPAELVLPVDIPAVQVACGLHHTVVLLHNGQVLTFGSNQHGQLGHGDLVLRGSPTLVYSLPTITQVAAGNTHSVFLTAGGQVYTCGSYQNGQLGRDMCDEGLRRLSSGGEGHSLWHAVPRAIPGIGVKRGRRATWIGASGDHTFVKLEEILTSASSLSHCSLIANRSCLGIISRDTEQASKFKCLMINRVDGTSKGFNSANQVDLKNHAVCLDSIYNVVWSFNQKTLELSWYSIVRSEAVPLQTSPEGLSDQAVQLPLFLGPELSLPGVAGYPVGRCQAALNLLGALDVLTAAQERDLVVREDIEQARQQSLARAYTREDFSIVNRFESHGGGWGYSGHSVEAIRVMADTDILLGGVGLFGGRGEYTALIRIFDVGTDGGDQETDGEMLTETEEIPYECGARQKYPILFEEPILLQANRWYVVWAHVSGPSSDCGSSGQSVVTTEDQVVFYFKSSKKSNNGTDVNAGQIPQLLYRVITPDVQASGQPADQSESVTILSHKFSKTVTLECFQSLLKLLNWGWKAFRAGICELADGPSSSLGKALLLDLRRLLYICAASLHLLRIYINEVYPIGPLTKKVQPESSRMAECVADTQSLLSCILSGGISLPEDADGLLGKGAAMQMTLLEECEATFMACYHAFYPSTTLKWRGLCELLVDPARRSGHDCGDRLLAAVLSSLCSPAAQLTSLLPPSLDRETRPCVEGPCSPESPSAGTQLPDAADSSTVYPLLVEVVARKTLKDGCHADNCSFKDVLERLLSIVIAPVQSALKHDAEKPSVKLVSSTCAFLSAVVAELSSQTIGCAVDVQRASRQALHCTPSRFSRVCQNRTWNTGNGSPDAICFSVDRPGVLIAGACIYGGIGNEWRYEFDILDDTGAVGELPQIHRWKPIAEVHGSFGQEDCFSDVAEVKFDRPIAIKENTKYALRLKNHGARTNNGDGGVTQVKGPDGTTFTFSDSSLSFNGTNHTRGQIPQILYYSTPHDTESQQAMRDLMELQARRNVLNICGTIVKASAQLLSEAASEQDDEVINKIGSSHLMTQLLPLILAHLCPVASSDSQSAVEVLDLVQKLLKWVSTLNQRNAPTKQADALVPTDGGIGPAHYAVVESDHPYKPATVFVSKVKFTRNVRWMALEFDPRCSTTQKEDSLQLYIPSQNGLGHAISTGRGDEGDEDASTPFWPVLQRFSRTEWPAAATILPGNELVFSLETASDCAKDNKASSSYGFRCQVTGYEGVLPGSAGGLLHLEKELSYLGGMCAASLLRRDLILPTVLPSDVEEDMEVAEPLARQVFSSHSALLSRGFALAHLPTIQQALEGSLSFNDRSNERPFLHDFVSCTPGTSGGRLARWLQPECCVDPKQCELICSQEELKCGWPSLITVFTRDQYGYLVHVPNMKVEVRAVPMNAYNQEHVPCSATAGSNDQTGLLTFGGHPPPSLDVPYEVTVRDKMLYYAITTMRQYQDYSFEELRFVSPTKKRLIENMLVCANDDGTYTANWTPGSVGWYLLHAIIDGFEIGSSQCRLVEVKEPPQGLVIPSRGVSQKSSHQPNKMRKFQAKYSAGLRIRSHPSLQSKQIGVVQVDGIVTFVDELHNDDGVWVRLSPETIKTYCKNGYSEAWCLQYNQHIGKTLLVPFDEPKAAREEYFSERSSGSPKKKELKEPKQQSAQVQQQQQQQHHQQEQQKLHQQQQHQQQQQRQQQKQQQQQQHQQHQSLQHQQPPHTHDVIRHGPGMYQVAICGAAGHNVRSKPNLKAPPIGMLAMDSTIIASEEVFNSEGVWLRLNKDSLQRHNLGKEGEAWTLARTAAHVVPEVCYLRHESEVMQSGDSDDDSAGACGHRCSQAAALSSSAVRSRGYNFGMPVSVTADRAVSGCANAMQGLFTFGSGTSDPEGGSSGSASPFIFGSPASTPSTSTNALADSEHTGPASERSEAPTSSGSFAGGSSHLPSRRRTSADSSPPPTRAIPPELRGVSVRDLVRAIGESRANGNGATPPGTPPATPPVRRRRSSANSKPAASSPVPIPGVTVPCSYSDTVLGLSEGVLSHSGSQAQIESARSATPSQGSLTESGSFSKHSVSSPRRASIQSESSVSSHLGSFLRELRDTSATGCIGCITQRTTDSPLSTPGTPKKESLSPTSSLKSFTQTGTQTSPEGGPASNVKGHFSIGSNSSRDESPRISPKMSRRERTGSSGTRHVLRGKRERVHSEHTERPAATESFRQGLAPSVAECLRAVFCAFLWHEGVVHDAMACASYLKFNPDLRKSITKRTVTAAPLTKEQKARFRHSVEVTSPSLLQLQQLEALQSNEPLNENMKSKRAFAPATTSDQVTQGGSSMQEDVATDLPRALRFIVLLWEQVTGVCKQAIKDQVVLPSLFSVRKNIKHVEQALVRGSERQKSKKKRNNSSSVVNGRATSAVGGAVGGEKEATCELCGLSFVPASQYQNKQAHSGCGDGAGIRSFGTGSGNHLCGGWTVGYGESRTSTSGWHHLCDRCREKLCQASGGQRSSLGGRHRSSSISAAARVASPAQDTVHHNIKNNAMFLLELSSSGMKSRRSGLPSLAEAEMLLPPNQFATSGPIQYFNMLGLSLDALSFGDDFVPSEPGTSSSQTAEVDAESVAALNGNEAVEDTFASERGDEAGLGPTVTVRGGGRVFHRSVSVGLTHLDWAEKDLAEVAIQEARALVIPRKRNNSSGSEGMSSILCQPSAALTKLVSAEPEACATDLTVQRPVMQFVLQRHDLENMRFAIQQSLRKATCRIYAMQAFNWLLRNVTQSTCLHDLLWCLVAAMSPPVLEKPEEHPQGKEDAGHKKEVIEQDKEAPCEHPLSDMSLAGEACLGPLRSAFHTLLQTISDLMVFLPVGSSLQQMAMQCWRLRFMPSDHAFLHRSHVFSNISRILSHTEEEAAAPSELCAIAGTSASAPSDMEHASSHQPESPTRIEVLRDLTPLVKLSASSRPGMANSLYDNSTETFWESGDEDRNKTKVLTLACNPDMMPTIVCVYVDNSRDSSYKVNSITFKFGPNLEEVQKLKQMDVEGQFQGWLSCVLPESIHIGPSGSVWRLELRGPENTLRIRQIKVLGHGPGSSTHNHGECRSLCIQQRNCEAETLRVFRLLTSQVFGKLLGGDAESPEEDVPARPVGDEATSPERPETSNDLKEHMVGILFSRSKLTHLQKQVCSHIVAALRKEARRVREEWEALLCSPQPSPPQRTAAAMASGSGTSSHMPAIGGSGGDTYCFEMLSMVLALSGSAVGRAHLSQQAGLLRDIFSLLHTGSARVQRQVTSLLRRVLPEVPPLTLAAVLGVPNLPPSEYGLPPSSSTSPNADSVEGAAPLDIHRVGLLDVLLACVAKALTLQARSKGGRSQATTLATAIHPRDHLGARWWLRGTTARKLAQGIVQLLRDMAAGKLTEAWARVTKGAIAENILNLTKLAEKYRTPAECLKTPTLWLALASLCVLDQDHVEKLSSGQWAKSRGDGLQAPPRPTCDNHDDGETPAIILCNVCGNVCADCDRFLHLHRKTKTHQRQVFKEEEEAIKVDLHEGCGRTKLFWVMALADSKTLKAMVEFRENSRGKSTSVPTAGICRFCGAPGATGLLSAAVTCADCREHAANACSKTHPCGHLCNGIRNETTCLPCLHGCGAAKGLRQDADDMCMICFSEALSCAPAVQLSCGHVFHYHCCKTVLSRGWSGPRITFGFSLCPICKAPMEHAVLKDLLEPIRALFEDVKRKALMRLEYEGLHRAEAITTPGARFYDNPAGFAMERYAYYVCFKCKKAYYGGEVRCDIEAGPVDEYNPAELVCGGCSDISRAQMCPKHGTDFLEYKCRYCCSVAVFFCFGTTHFCNACHDDFQRVANLPKQQLPHCPAGPKAKQLEGEECPLHIKHPPTGEEFALGCGVCRNTHTF</sequence>
<dbReference type="EC" id="2.3.2.33" evidence="5"/>
<comment type="catalytic activity">
    <reaction evidence="1">
        <text>[E2 ubiquitin-conjugating enzyme]-S-ubiquitinyl-L-cysteine + [acceptor protein]-L-threonine = [E2 ubiquitin-conjugating enzyme]-L-cysteine + [acceptor protein]-3-O-ubiquitinyl-L-threonine.</text>
        <dbReference type="EC" id="2.3.2.33"/>
    </reaction>
</comment>
<evidence type="ECO:0000256" key="10">
    <source>
        <dbReference type="ARBA" id="ARBA00022786"/>
    </source>
</evidence>
<dbReference type="Gene3D" id="2.60.120.820">
    <property type="entry name" value="PHR domain"/>
    <property type="match status" value="2"/>
</dbReference>
<dbReference type="EMBL" id="GACK01007391">
    <property type="protein sequence ID" value="JAA57643.1"/>
    <property type="molecule type" value="mRNA"/>
</dbReference>
<dbReference type="PROSITE" id="PS00626">
    <property type="entry name" value="RCC1_2"/>
    <property type="match status" value="1"/>
</dbReference>
<dbReference type="GO" id="GO:0008270">
    <property type="term" value="F:zinc ion binding"/>
    <property type="evidence" value="ECO:0007669"/>
    <property type="project" value="UniProtKB-KW"/>
</dbReference>
<evidence type="ECO:0000256" key="4">
    <source>
        <dbReference type="ARBA" id="ARBA00005415"/>
    </source>
</evidence>
<evidence type="ECO:0000256" key="3">
    <source>
        <dbReference type="ARBA" id="ARBA00004906"/>
    </source>
</evidence>
<dbReference type="PROSITE" id="PS50012">
    <property type="entry name" value="RCC1_3"/>
    <property type="match status" value="2"/>
</dbReference>
<dbReference type="SMART" id="SM01337">
    <property type="entry name" value="APC10"/>
    <property type="match status" value="1"/>
</dbReference>
<dbReference type="Pfam" id="PF08005">
    <property type="entry name" value="PHR"/>
    <property type="match status" value="2"/>
</dbReference>
<keyword evidence="6" id="KW-0808">Transferase</keyword>
<dbReference type="Gene3D" id="3.30.40.10">
    <property type="entry name" value="Zinc/RING finger domain, C3HC4 (zinc finger)"/>
    <property type="match status" value="1"/>
</dbReference>
<evidence type="ECO:0000256" key="5">
    <source>
        <dbReference type="ARBA" id="ARBA00012249"/>
    </source>
</evidence>
<dbReference type="UniPathway" id="UPA00143"/>
<evidence type="ECO:0000256" key="13">
    <source>
        <dbReference type="PROSITE-ProRule" id="PRU00175"/>
    </source>
</evidence>
<dbReference type="SUPFAM" id="SSF57850">
    <property type="entry name" value="RING/U-box"/>
    <property type="match status" value="1"/>
</dbReference>
<feature type="domain" description="DOC" evidence="17">
    <location>
        <begin position="3839"/>
        <end position="4022"/>
    </location>
</feature>
<dbReference type="InterPro" id="IPR003646">
    <property type="entry name" value="SH3-like_bac-type"/>
</dbReference>
<feature type="region of interest" description="Disordered" evidence="15">
    <location>
        <begin position="3240"/>
        <end position="3259"/>
    </location>
</feature>
<feature type="compositionally biased region" description="Acidic residues" evidence="15">
    <location>
        <begin position="718"/>
        <end position="732"/>
    </location>
</feature>
<comment type="pathway">
    <text evidence="3">Protein modification; protein ubiquitination.</text>
</comment>
<evidence type="ECO:0000256" key="7">
    <source>
        <dbReference type="ARBA" id="ARBA00022723"/>
    </source>
</evidence>
<dbReference type="InterPro" id="IPR008979">
    <property type="entry name" value="Galactose-bd-like_sf"/>
</dbReference>
<dbReference type="GO" id="GO:0030424">
    <property type="term" value="C:axon"/>
    <property type="evidence" value="ECO:0007669"/>
    <property type="project" value="UniProtKB-SubCell"/>
</dbReference>
<keyword evidence="9 13" id="KW-0863">Zinc-finger</keyword>
<dbReference type="CDD" id="cd19799">
    <property type="entry name" value="Bbox2_MYCBP2"/>
    <property type="match status" value="1"/>
</dbReference>
<reference evidence="18" key="1">
    <citation type="submission" date="2012-11" db="EMBL/GenBank/DDBJ databases">
        <authorList>
            <person name="Lucero-Rivera Y.E."/>
            <person name="Tovar-Ramirez D."/>
        </authorList>
    </citation>
    <scope>NUCLEOTIDE SEQUENCE</scope>
    <source>
        <tissue evidence="18">Salivary gland</tissue>
    </source>
</reference>
<feature type="region of interest" description="Disordered" evidence="15">
    <location>
        <begin position="3039"/>
        <end position="3139"/>
    </location>
</feature>
<evidence type="ECO:0000256" key="9">
    <source>
        <dbReference type="ARBA" id="ARBA00022771"/>
    </source>
</evidence>
<keyword evidence="7" id="KW-0479">Metal-binding</keyword>
<feature type="region of interest" description="Disordered" evidence="15">
    <location>
        <begin position="45"/>
        <end position="71"/>
    </location>
</feature>
<feature type="compositionally biased region" description="Polar residues" evidence="15">
    <location>
        <begin position="3244"/>
        <end position="3258"/>
    </location>
</feature>
<organism evidence="18">
    <name type="scientific">Rhipicephalus pulchellus</name>
    <name type="common">Yellow backed tick</name>
    <name type="synonym">Dermacentor pulchellus</name>
    <dbReference type="NCBI Taxonomy" id="72859"/>
    <lineage>
        <taxon>Eukaryota</taxon>
        <taxon>Metazoa</taxon>
        <taxon>Ecdysozoa</taxon>
        <taxon>Arthropoda</taxon>
        <taxon>Chelicerata</taxon>
        <taxon>Arachnida</taxon>
        <taxon>Acari</taxon>
        <taxon>Parasitiformes</taxon>
        <taxon>Ixodida</taxon>
        <taxon>Ixodoidea</taxon>
        <taxon>Ixodidae</taxon>
        <taxon>Rhipicephalinae</taxon>
        <taxon>Rhipicephalus</taxon>
        <taxon>Rhipicephalus</taxon>
    </lineage>
</organism>
<dbReference type="GO" id="GO:0005634">
    <property type="term" value="C:nucleus"/>
    <property type="evidence" value="ECO:0007669"/>
    <property type="project" value="TreeGrafter"/>
</dbReference>
<feature type="compositionally biased region" description="Polar residues" evidence="15">
    <location>
        <begin position="3039"/>
        <end position="3050"/>
    </location>
</feature>
<feature type="compositionally biased region" description="Low complexity" evidence="15">
    <location>
        <begin position="4127"/>
        <end position="4139"/>
    </location>
</feature>
<dbReference type="GO" id="GO:0061630">
    <property type="term" value="F:ubiquitin protein ligase activity"/>
    <property type="evidence" value="ECO:0007669"/>
    <property type="project" value="UniProtKB-EC"/>
</dbReference>
<dbReference type="Gene3D" id="2.60.120.260">
    <property type="entry name" value="Galactose-binding domain-like"/>
    <property type="match status" value="1"/>
</dbReference>
<name>L7M3D5_RHIPC</name>
<dbReference type="PROSITE" id="PS50089">
    <property type="entry name" value="ZF_RING_2"/>
    <property type="match status" value="1"/>
</dbReference>
<dbReference type="InterPro" id="IPR012983">
    <property type="entry name" value="PHR"/>
</dbReference>
<feature type="region of interest" description="Disordered" evidence="15">
    <location>
        <begin position="3310"/>
        <end position="3332"/>
    </location>
</feature>
<dbReference type="PANTHER" id="PTHR45943:SF1">
    <property type="entry name" value="E3 UBIQUITIN-PROTEIN LIGASE MYCBP2"/>
    <property type="match status" value="1"/>
</dbReference>
<dbReference type="GO" id="GO:0016567">
    <property type="term" value="P:protein ubiquitination"/>
    <property type="evidence" value="ECO:0007669"/>
    <property type="project" value="UniProtKB-UniPathway"/>
</dbReference>
<feature type="region of interest" description="Disordered" evidence="15">
    <location>
        <begin position="718"/>
        <end position="746"/>
    </location>
</feature>
<feature type="region of interest" description="Disordered" evidence="15">
    <location>
        <begin position="2570"/>
        <end position="2654"/>
    </location>
</feature>
<dbReference type="GO" id="GO:0007411">
    <property type="term" value="P:axon guidance"/>
    <property type="evidence" value="ECO:0007669"/>
    <property type="project" value="TreeGrafter"/>
</dbReference>
<evidence type="ECO:0000256" key="14">
    <source>
        <dbReference type="PROSITE-ProRule" id="PRU00235"/>
    </source>
</evidence>
<feature type="compositionally biased region" description="Basic residues" evidence="15">
    <location>
        <begin position="48"/>
        <end position="68"/>
    </location>
</feature>
<dbReference type="Pfam" id="PF03256">
    <property type="entry name" value="ANAPC10"/>
    <property type="match status" value="1"/>
</dbReference>
<comment type="similarity">
    <text evidence="4">Belongs to the RING-Cys relay (RCR) family.</text>
</comment>
<feature type="region of interest" description="Disordered" evidence="15">
    <location>
        <begin position="2971"/>
        <end position="3014"/>
    </location>
</feature>
<dbReference type="Pfam" id="PF13540">
    <property type="entry name" value="RCC1_2"/>
    <property type="match status" value="1"/>
</dbReference>
<dbReference type="InterPro" id="IPR009091">
    <property type="entry name" value="RCC1/BLIP-II"/>
</dbReference>
<feature type="compositionally biased region" description="Polar residues" evidence="15">
    <location>
        <begin position="893"/>
        <end position="906"/>
    </location>
</feature>
<dbReference type="SUPFAM" id="SSF49785">
    <property type="entry name" value="Galactose-binding domain-like"/>
    <property type="match status" value="1"/>
</dbReference>
<feature type="region of interest" description="Disordered" evidence="15">
    <location>
        <begin position="2812"/>
        <end position="2949"/>
    </location>
</feature>
<dbReference type="InterPro" id="IPR000408">
    <property type="entry name" value="Reg_chr_condens"/>
</dbReference>
<feature type="compositionally biased region" description="Low complexity" evidence="15">
    <location>
        <begin position="2830"/>
        <end position="2839"/>
    </location>
</feature>
<evidence type="ECO:0000256" key="12">
    <source>
        <dbReference type="ARBA" id="ARBA00023273"/>
    </source>
</evidence>
<dbReference type="FunFam" id="3.30.40.10:FF:000078">
    <property type="entry name" value="E3 ubiquitin-protein ligase MYCBP2 isoform X1"/>
    <property type="match status" value="1"/>
</dbReference>
<dbReference type="SUPFAM" id="SSF50985">
    <property type="entry name" value="RCC1/BLIP-II"/>
    <property type="match status" value="1"/>
</dbReference>
<evidence type="ECO:0000259" key="16">
    <source>
        <dbReference type="PROSITE" id="PS50089"/>
    </source>
</evidence>
<feature type="compositionally biased region" description="Polar residues" evidence="15">
    <location>
        <begin position="3057"/>
        <end position="3075"/>
    </location>
</feature>
<dbReference type="InterPro" id="IPR004939">
    <property type="entry name" value="APC_su10/DOC_dom"/>
</dbReference>
<evidence type="ECO:0000256" key="6">
    <source>
        <dbReference type="ARBA" id="ARBA00022679"/>
    </source>
</evidence>
<comment type="subcellular location">
    <subcellularLocation>
        <location evidence="2">Cell projection</location>
        <location evidence="2">Axon</location>
    </subcellularLocation>
</comment>
<protein>
    <recommendedName>
        <fullName evidence="5">RCR-type E3 ubiquitin transferase</fullName>
        <ecNumber evidence="5">2.3.2.33</ecNumber>
    </recommendedName>
</protein>
<feature type="compositionally biased region" description="Basic and acidic residues" evidence="15">
    <location>
        <begin position="3127"/>
        <end position="3136"/>
    </location>
</feature>
<feature type="domain" description="RING-type" evidence="16">
    <location>
        <begin position="4567"/>
        <end position="4618"/>
    </location>
</feature>
<dbReference type="Pfam" id="PF00415">
    <property type="entry name" value="RCC1"/>
    <property type="match status" value="1"/>
</dbReference>
<feature type="region of interest" description="Disordered" evidence="15">
    <location>
        <begin position="893"/>
        <end position="935"/>
    </location>
</feature>
<evidence type="ECO:0000313" key="18">
    <source>
        <dbReference type="EMBL" id="JAA57643.1"/>
    </source>
</evidence>
<keyword evidence="12" id="KW-0966">Cell projection</keyword>
<dbReference type="InterPro" id="IPR001841">
    <property type="entry name" value="Znf_RING"/>
</dbReference>
<dbReference type="InterPro" id="IPR013083">
    <property type="entry name" value="Znf_RING/FYVE/PHD"/>
</dbReference>
<feature type="compositionally biased region" description="Low complexity" evidence="15">
    <location>
        <begin position="2612"/>
        <end position="2645"/>
    </location>
</feature>
<feature type="compositionally biased region" description="Low complexity" evidence="15">
    <location>
        <begin position="2933"/>
        <end position="2943"/>
    </location>
</feature>
<dbReference type="InterPro" id="IPR014756">
    <property type="entry name" value="Ig_E-set"/>
</dbReference>
<dbReference type="FunFam" id="2.60.120.820:FF:000002">
    <property type="entry name" value="E3 ubiquitin-protein ligase MYCBP2 isoform X1"/>
    <property type="match status" value="1"/>
</dbReference>
<dbReference type="InterPro" id="IPR038648">
    <property type="entry name" value="PHR_sf"/>
</dbReference>
<dbReference type="GO" id="GO:0099174">
    <property type="term" value="P:regulation of presynapse organization"/>
    <property type="evidence" value="ECO:0007669"/>
    <property type="project" value="UniProtKB-ARBA"/>
</dbReference>
<dbReference type="GO" id="GO:0008582">
    <property type="term" value="P:regulation of synaptic assembly at neuromuscular junction"/>
    <property type="evidence" value="ECO:0007669"/>
    <property type="project" value="TreeGrafter"/>
</dbReference>
<keyword evidence="11" id="KW-0862">Zinc</keyword>
<dbReference type="Pfam" id="PF08239">
    <property type="entry name" value="SH3_3"/>
    <property type="match status" value="1"/>
</dbReference>
<evidence type="ECO:0000256" key="2">
    <source>
        <dbReference type="ARBA" id="ARBA00004489"/>
    </source>
</evidence>
<dbReference type="PANTHER" id="PTHR45943">
    <property type="entry name" value="E3 UBIQUITIN-PROTEIN LIGASE MYCBP2"/>
    <property type="match status" value="1"/>
</dbReference>
<feature type="region of interest" description="Disordered" evidence="15">
    <location>
        <begin position="4041"/>
        <end position="4070"/>
    </location>
</feature>
<feature type="repeat" description="RCC1" evidence="14">
    <location>
        <begin position="967"/>
        <end position="1016"/>
    </location>
</feature>
<accession>L7M3D5</accession>
<dbReference type="GO" id="GO:0005886">
    <property type="term" value="C:plasma membrane"/>
    <property type="evidence" value="ECO:0007669"/>
    <property type="project" value="TreeGrafter"/>
</dbReference>
<dbReference type="SUPFAM" id="SSF81296">
    <property type="entry name" value="E set domains"/>
    <property type="match status" value="1"/>
</dbReference>
<evidence type="ECO:0000256" key="15">
    <source>
        <dbReference type="SAM" id="MobiDB-lite"/>
    </source>
</evidence>
<keyword evidence="10" id="KW-0833">Ubl conjugation pathway</keyword>
<keyword evidence="8" id="KW-0677">Repeat</keyword>
<evidence type="ECO:0000256" key="1">
    <source>
        <dbReference type="ARBA" id="ARBA00000333"/>
    </source>
</evidence>
<feature type="repeat" description="RCC1" evidence="14">
    <location>
        <begin position="1017"/>
        <end position="1086"/>
    </location>
</feature>
<feature type="region of interest" description="Disordered" evidence="15">
    <location>
        <begin position="1635"/>
        <end position="1655"/>
    </location>
</feature>
<evidence type="ECO:0000256" key="8">
    <source>
        <dbReference type="ARBA" id="ARBA00022737"/>
    </source>
</evidence>
<feature type="region of interest" description="Disordered" evidence="15">
    <location>
        <begin position="4117"/>
        <end position="4139"/>
    </location>
</feature>
<evidence type="ECO:0000256" key="11">
    <source>
        <dbReference type="ARBA" id="ARBA00022833"/>
    </source>
</evidence>
<evidence type="ECO:0000259" key="17">
    <source>
        <dbReference type="PROSITE" id="PS51284"/>
    </source>
</evidence>